<reference evidence="1 2" key="1">
    <citation type="journal article" date="2019" name="Mol. Biol. Evol.">
        <title>Blast fungal genomes show frequent chromosomal changes, gene gains and losses, and effector gene turnover.</title>
        <authorList>
            <person name="Gomez Luciano L.B."/>
            <person name="Jason Tsai I."/>
            <person name="Chuma I."/>
            <person name="Tosa Y."/>
            <person name="Chen Y.H."/>
            <person name="Li J.Y."/>
            <person name="Li M.Y."/>
            <person name="Jade Lu M.Y."/>
            <person name="Nakayashiki H."/>
            <person name="Li W.H."/>
        </authorList>
    </citation>
    <scope>NUCLEOTIDE SEQUENCE [LARGE SCALE GENOMIC DNA]</scope>
    <source>
        <strain evidence="1">MZ5-1-6</strain>
    </source>
</reference>
<accession>A0A4P7NB87</accession>
<dbReference type="EMBL" id="CP034205">
    <property type="protein sequence ID" value="QBZ57470.1"/>
    <property type="molecule type" value="Genomic_DNA"/>
</dbReference>
<dbReference type="AlphaFoldDB" id="A0A4P7NB87"/>
<proteinExistence type="predicted"/>
<evidence type="ECO:0000313" key="2">
    <source>
        <dbReference type="Proteomes" id="UP000294847"/>
    </source>
</evidence>
<gene>
    <name evidence="1" type="ORF">PoMZ_02395</name>
</gene>
<protein>
    <submittedName>
        <fullName evidence="1">Uncharacterized protein</fullName>
    </submittedName>
</protein>
<organism evidence="1 2">
    <name type="scientific">Pyricularia oryzae</name>
    <name type="common">Rice blast fungus</name>
    <name type="synonym">Magnaporthe oryzae</name>
    <dbReference type="NCBI Taxonomy" id="318829"/>
    <lineage>
        <taxon>Eukaryota</taxon>
        <taxon>Fungi</taxon>
        <taxon>Dikarya</taxon>
        <taxon>Ascomycota</taxon>
        <taxon>Pezizomycotina</taxon>
        <taxon>Sordariomycetes</taxon>
        <taxon>Sordariomycetidae</taxon>
        <taxon>Magnaporthales</taxon>
        <taxon>Pyriculariaceae</taxon>
        <taxon>Pyricularia</taxon>
    </lineage>
</organism>
<sequence length="92" mass="9976">MQTKAGSAKSTATARQNKSLIIINELIKRIPIPDDFTLAGPPPFNLPTLPLASRRAERGIAMGLAALADTLRHQVHAVRPPILFSTPFNYST</sequence>
<name>A0A4P7NB87_PYROR</name>
<dbReference type="Proteomes" id="UP000294847">
    <property type="component" value="Chromosome 2"/>
</dbReference>
<evidence type="ECO:0000313" key="1">
    <source>
        <dbReference type="EMBL" id="QBZ57470.1"/>
    </source>
</evidence>